<dbReference type="AlphaFoldDB" id="A0A0A8Y5P6"/>
<dbReference type="PANTHER" id="PTHR47851">
    <property type="entry name" value="OS06G0588700 PROTEIN-RELATED"/>
    <property type="match status" value="1"/>
</dbReference>
<reference evidence="1" key="1">
    <citation type="submission" date="2014-09" db="EMBL/GenBank/DDBJ databases">
        <authorList>
            <person name="Magalhaes I.L.F."/>
            <person name="Oliveira U."/>
            <person name="Santos F.R."/>
            <person name="Vidigal T.H.D.A."/>
            <person name="Brescovit A.D."/>
            <person name="Santos A.J."/>
        </authorList>
    </citation>
    <scope>NUCLEOTIDE SEQUENCE</scope>
    <source>
        <tissue evidence="1">Shoot tissue taken approximately 20 cm above the soil surface</tissue>
    </source>
</reference>
<dbReference type="EMBL" id="GBRH01278598">
    <property type="protein sequence ID" value="JAD19297.1"/>
    <property type="molecule type" value="Transcribed_RNA"/>
</dbReference>
<accession>A0A0A8Y5P6</accession>
<organism evidence="1">
    <name type="scientific">Arundo donax</name>
    <name type="common">Giant reed</name>
    <name type="synonym">Donax arundinaceus</name>
    <dbReference type="NCBI Taxonomy" id="35708"/>
    <lineage>
        <taxon>Eukaryota</taxon>
        <taxon>Viridiplantae</taxon>
        <taxon>Streptophyta</taxon>
        <taxon>Embryophyta</taxon>
        <taxon>Tracheophyta</taxon>
        <taxon>Spermatophyta</taxon>
        <taxon>Magnoliopsida</taxon>
        <taxon>Liliopsida</taxon>
        <taxon>Poales</taxon>
        <taxon>Poaceae</taxon>
        <taxon>PACMAD clade</taxon>
        <taxon>Arundinoideae</taxon>
        <taxon>Arundineae</taxon>
        <taxon>Arundo</taxon>
    </lineage>
</organism>
<reference evidence="1" key="2">
    <citation type="journal article" date="2015" name="Data Brief">
        <title>Shoot transcriptome of the giant reed, Arundo donax.</title>
        <authorList>
            <person name="Barrero R.A."/>
            <person name="Guerrero F.D."/>
            <person name="Moolhuijzen P."/>
            <person name="Goolsby J.A."/>
            <person name="Tidwell J."/>
            <person name="Bellgard S.E."/>
            <person name="Bellgard M.I."/>
        </authorList>
    </citation>
    <scope>NUCLEOTIDE SEQUENCE</scope>
    <source>
        <tissue evidence="1">Shoot tissue taken approximately 20 cm above the soil surface</tissue>
    </source>
</reference>
<protein>
    <submittedName>
        <fullName evidence="1">Uncharacterized protein</fullName>
    </submittedName>
</protein>
<proteinExistence type="predicted"/>
<sequence length="84" mass="9236">MVRVLSCLVDDVISANSVTSKALNGDFTHEAIRKVMTLAKESGAAEGTDEYFVATKLFVKAENREMFLTFETNEGRLGSRGTMK</sequence>
<evidence type="ECO:0000313" key="1">
    <source>
        <dbReference type="EMBL" id="JAD19297.1"/>
    </source>
</evidence>
<name>A0A0A8Y5P6_ARUDO</name>